<organism evidence="3 4">
    <name type="scientific">Candidatus Electrothrix marina</name>
    <dbReference type="NCBI Taxonomy" id="1859130"/>
    <lineage>
        <taxon>Bacteria</taxon>
        <taxon>Pseudomonadati</taxon>
        <taxon>Thermodesulfobacteriota</taxon>
        <taxon>Desulfobulbia</taxon>
        <taxon>Desulfobulbales</taxon>
        <taxon>Desulfobulbaceae</taxon>
        <taxon>Candidatus Electrothrix</taxon>
    </lineage>
</organism>
<feature type="region of interest" description="Disordered" evidence="1">
    <location>
        <begin position="81"/>
        <end position="102"/>
    </location>
</feature>
<accession>A0A444JFU3</accession>
<evidence type="ECO:0000256" key="2">
    <source>
        <dbReference type="SAM" id="Phobius"/>
    </source>
</evidence>
<dbReference type="EMBL" id="MTKS01000067">
    <property type="protein sequence ID" value="RWX51887.1"/>
    <property type="molecule type" value="Genomic_DNA"/>
</dbReference>
<keyword evidence="2" id="KW-0472">Membrane</keyword>
<sequence length="154" mass="16992">KLLLSGMQGGLKPWRAAIDTTAFADRPGIAVLWARKKIKILMDSFASGADSKQVEQKVTELALTNHLVSRYTSLVAVEEKISRPDDSDGSNDPDDPNTSLRKQKVKTNLPAGWVHNKVFVGGADTATSASLFLCIGLFLLSLSAFLFWMQWRRQ</sequence>
<reference evidence="3 4" key="1">
    <citation type="submission" date="2017-01" db="EMBL/GenBank/DDBJ databases">
        <title>The cable genome- insights into the physiology and evolution of filamentous bacteria capable of sulfide oxidation via long distance electron transfer.</title>
        <authorList>
            <person name="Schreiber L."/>
            <person name="Bjerg J.T."/>
            <person name="Boggild A."/>
            <person name="Van De Vossenberg J."/>
            <person name="Meysman F."/>
            <person name="Nielsen L.P."/>
            <person name="Schramm A."/>
            <person name="Kjeldsen K.U."/>
        </authorList>
    </citation>
    <scope>NUCLEOTIDE SEQUENCE [LARGE SCALE GENOMIC DNA]</scope>
    <source>
        <strain evidence="3">A5</strain>
    </source>
</reference>
<gene>
    <name evidence="3" type="ORF">VU01_10671</name>
</gene>
<proteinExistence type="predicted"/>
<dbReference type="AlphaFoldDB" id="A0A444JFU3"/>
<protein>
    <submittedName>
        <fullName evidence="3">Ca-activated chloride channel family protein</fullName>
    </submittedName>
</protein>
<dbReference type="Proteomes" id="UP000288892">
    <property type="component" value="Unassembled WGS sequence"/>
</dbReference>
<evidence type="ECO:0000313" key="3">
    <source>
        <dbReference type="EMBL" id="RWX51887.1"/>
    </source>
</evidence>
<keyword evidence="4" id="KW-1185">Reference proteome</keyword>
<keyword evidence="2" id="KW-1133">Transmembrane helix</keyword>
<comment type="caution">
    <text evidence="3">The sequence shown here is derived from an EMBL/GenBank/DDBJ whole genome shotgun (WGS) entry which is preliminary data.</text>
</comment>
<feature type="transmembrane region" description="Helical" evidence="2">
    <location>
        <begin position="129"/>
        <end position="149"/>
    </location>
</feature>
<feature type="non-terminal residue" evidence="3">
    <location>
        <position position="1"/>
    </location>
</feature>
<name>A0A444JFU3_9BACT</name>
<evidence type="ECO:0000313" key="4">
    <source>
        <dbReference type="Proteomes" id="UP000288892"/>
    </source>
</evidence>
<keyword evidence="2" id="KW-0812">Transmembrane</keyword>
<evidence type="ECO:0000256" key="1">
    <source>
        <dbReference type="SAM" id="MobiDB-lite"/>
    </source>
</evidence>